<comment type="function">
    <text evidence="9">Catalyzes the phospholipid dependent N-acylation of the N-terminal cysteine of apolipoprotein, the last step in lipoprotein maturation.</text>
</comment>
<dbReference type="InterPro" id="IPR004563">
    <property type="entry name" value="Apolipo_AcylTrfase"/>
</dbReference>
<comment type="catalytic activity">
    <reaction evidence="9">
        <text>N-terminal S-1,2-diacyl-sn-glyceryl-L-cysteinyl-[lipoprotein] + a glycerophospholipid = N-acyl-S-1,2-diacyl-sn-glyceryl-L-cysteinyl-[lipoprotein] + a 2-acyl-sn-glycero-3-phospholipid + H(+)</text>
        <dbReference type="Rhea" id="RHEA:48228"/>
        <dbReference type="Rhea" id="RHEA-COMP:14681"/>
        <dbReference type="Rhea" id="RHEA-COMP:14684"/>
        <dbReference type="ChEBI" id="CHEBI:15378"/>
        <dbReference type="ChEBI" id="CHEBI:136912"/>
        <dbReference type="ChEBI" id="CHEBI:140656"/>
        <dbReference type="ChEBI" id="CHEBI:140657"/>
        <dbReference type="ChEBI" id="CHEBI:140660"/>
        <dbReference type="EC" id="2.3.1.269"/>
    </reaction>
</comment>
<keyword evidence="6 9" id="KW-1133">Transmembrane helix</keyword>
<comment type="similarity">
    <text evidence="2 9">Belongs to the CN hydrolase family. Apolipoprotein N-acyltransferase subfamily.</text>
</comment>
<dbReference type="OrthoDB" id="9804277at2"/>
<dbReference type="SUPFAM" id="SSF56317">
    <property type="entry name" value="Carbon-nitrogen hydrolase"/>
    <property type="match status" value="1"/>
</dbReference>
<evidence type="ECO:0000256" key="7">
    <source>
        <dbReference type="ARBA" id="ARBA00023136"/>
    </source>
</evidence>
<organism evidence="11 12">
    <name type="scientific">Arachidicoccus rhizosphaerae</name>
    <dbReference type="NCBI Taxonomy" id="551991"/>
    <lineage>
        <taxon>Bacteria</taxon>
        <taxon>Pseudomonadati</taxon>
        <taxon>Bacteroidota</taxon>
        <taxon>Chitinophagia</taxon>
        <taxon>Chitinophagales</taxon>
        <taxon>Chitinophagaceae</taxon>
        <taxon>Arachidicoccus</taxon>
    </lineage>
</organism>
<feature type="domain" description="CN hydrolase" evidence="10">
    <location>
        <begin position="239"/>
        <end position="491"/>
    </location>
</feature>
<feature type="transmembrane region" description="Helical" evidence="9">
    <location>
        <begin position="491"/>
        <end position="511"/>
    </location>
</feature>
<dbReference type="PANTHER" id="PTHR38686">
    <property type="entry name" value="APOLIPOPROTEIN N-ACYLTRANSFERASE"/>
    <property type="match status" value="1"/>
</dbReference>
<evidence type="ECO:0000313" key="12">
    <source>
        <dbReference type="Proteomes" id="UP000199041"/>
    </source>
</evidence>
<accession>A0A1H3ZU65</accession>
<keyword evidence="7 9" id="KW-0472">Membrane</keyword>
<feature type="transmembrane region" description="Helical" evidence="9">
    <location>
        <begin position="168"/>
        <end position="190"/>
    </location>
</feature>
<dbReference type="EMBL" id="FNQY01000012">
    <property type="protein sequence ID" value="SEA27210.1"/>
    <property type="molecule type" value="Genomic_DNA"/>
</dbReference>
<evidence type="ECO:0000256" key="5">
    <source>
        <dbReference type="ARBA" id="ARBA00022692"/>
    </source>
</evidence>
<feature type="transmembrane region" description="Helical" evidence="9">
    <location>
        <begin position="86"/>
        <end position="110"/>
    </location>
</feature>
<keyword evidence="3 9" id="KW-1003">Cell membrane</keyword>
<proteinExistence type="inferred from homology"/>
<feature type="transmembrane region" description="Helical" evidence="9">
    <location>
        <begin position="130"/>
        <end position="156"/>
    </location>
</feature>
<evidence type="ECO:0000256" key="6">
    <source>
        <dbReference type="ARBA" id="ARBA00022989"/>
    </source>
</evidence>
<keyword evidence="8 9" id="KW-0012">Acyltransferase</keyword>
<dbReference type="PANTHER" id="PTHR38686:SF1">
    <property type="entry name" value="APOLIPOPROTEIN N-ACYLTRANSFERASE"/>
    <property type="match status" value="1"/>
</dbReference>
<dbReference type="InterPro" id="IPR003010">
    <property type="entry name" value="C-N_Hydrolase"/>
</dbReference>
<evidence type="ECO:0000256" key="2">
    <source>
        <dbReference type="ARBA" id="ARBA00010065"/>
    </source>
</evidence>
<dbReference type="STRING" id="551991.SAMN05192529_11238"/>
<comment type="subcellular location">
    <subcellularLocation>
        <location evidence="1 9">Cell membrane</location>
        <topology evidence="1 9">Multi-pass membrane protein</topology>
    </subcellularLocation>
</comment>
<evidence type="ECO:0000259" key="10">
    <source>
        <dbReference type="PROSITE" id="PS50263"/>
    </source>
</evidence>
<sequence length="524" mass="59755">MHIKLNKKYWILLLSAIPITMSIQMTDTPLNWIVYALVFYGFMDIDKPAEAFKRGAFVGGVTAVLNFFWIIGGADKFTGKGVLLGVGITLIFTVIFALYAGILGWIILFLKRKKRYKLEWLVNGIYLSSFWVLVDAFMIYFAKGFALCLFVSYISLAQNLYLAQITTITGPLLLTFLVVFLSYCTAYFFYYKKWRMLIVPVGIILGSLLLGAVILNNYEDRLQEDIAIKKEKPFKAAILSQNLDPQFKWNPANGDFLARQLFEMNRQICGTGTALTIWYESAIPWNYTPDDDFLKVLDSITTGYNITHLIGMNTDFDRKNRIFYNSIYCMEPHHKVIGRYDKRLALSLIEKPFLGMLIPFYNSTGFRVKEGTSDKPLPTPVGNAGMLLCNESTIPDLAYRTVSQGANFLVNPGNDGWFSDTYIAKQHQFHARLRAIETRKDLVINNNDGYSGMIQSTGKMPDMNKSSAAMIGYVMITPNDYQTFIVAHPHWFAYLCLLVFVTFIIYNSIFIKDKDQKQIKSKKG</sequence>
<dbReference type="Proteomes" id="UP000199041">
    <property type="component" value="Unassembled WGS sequence"/>
</dbReference>
<feature type="transmembrane region" description="Helical" evidence="9">
    <location>
        <begin position="197"/>
        <end position="215"/>
    </location>
</feature>
<dbReference type="InterPro" id="IPR036526">
    <property type="entry name" value="C-N_Hydrolase_sf"/>
</dbReference>
<dbReference type="EC" id="2.3.1.269" evidence="9"/>
<evidence type="ECO:0000256" key="8">
    <source>
        <dbReference type="ARBA" id="ARBA00023315"/>
    </source>
</evidence>
<evidence type="ECO:0000256" key="4">
    <source>
        <dbReference type="ARBA" id="ARBA00022679"/>
    </source>
</evidence>
<dbReference type="InterPro" id="IPR045378">
    <property type="entry name" value="LNT_N"/>
</dbReference>
<dbReference type="Gene3D" id="3.60.110.10">
    <property type="entry name" value="Carbon-nitrogen hydrolase"/>
    <property type="match status" value="1"/>
</dbReference>
<dbReference type="HAMAP" id="MF_01148">
    <property type="entry name" value="Lnt"/>
    <property type="match status" value="1"/>
</dbReference>
<evidence type="ECO:0000256" key="3">
    <source>
        <dbReference type="ARBA" id="ARBA00022475"/>
    </source>
</evidence>
<evidence type="ECO:0000256" key="9">
    <source>
        <dbReference type="HAMAP-Rule" id="MF_01148"/>
    </source>
</evidence>
<keyword evidence="4 9" id="KW-0808">Transferase</keyword>
<evidence type="ECO:0000313" key="11">
    <source>
        <dbReference type="EMBL" id="SEA27210.1"/>
    </source>
</evidence>
<gene>
    <name evidence="9" type="primary">lnt</name>
    <name evidence="11" type="ORF">SAMN05192529_11238</name>
</gene>
<dbReference type="GO" id="GO:0016410">
    <property type="term" value="F:N-acyltransferase activity"/>
    <property type="evidence" value="ECO:0007669"/>
    <property type="project" value="UniProtKB-UniRule"/>
</dbReference>
<dbReference type="PROSITE" id="PS50263">
    <property type="entry name" value="CN_HYDROLASE"/>
    <property type="match status" value="1"/>
</dbReference>
<dbReference type="GO" id="GO:0042158">
    <property type="term" value="P:lipoprotein biosynthetic process"/>
    <property type="evidence" value="ECO:0007669"/>
    <property type="project" value="UniProtKB-UniRule"/>
</dbReference>
<name>A0A1H3ZU65_9BACT</name>
<comment type="pathway">
    <text evidence="9">Protein modification; lipoprotein biosynthesis (N-acyl transfer).</text>
</comment>
<keyword evidence="11" id="KW-0449">Lipoprotein</keyword>
<dbReference type="NCBIfam" id="TIGR00546">
    <property type="entry name" value="lnt"/>
    <property type="match status" value="1"/>
</dbReference>
<keyword evidence="12" id="KW-1185">Reference proteome</keyword>
<reference evidence="11 12" key="1">
    <citation type="submission" date="2016-10" db="EMBL/GenBank/DDBJ databases">
        <authorList>
            <person name="de Groot N.N."/>
        </authorList>
    </citation>
    <scope>NUCLEOTIDE SEQUENCE [LARGE SCALE GENOMIC DNA]</scope>
    <source>
        <strain evidence="11 12">Vu-144</strain>
    </source>
</reference>
<dbReference type="AlphaFoldDB" id="A0A1H3ZU65"/>
<dbReference type="Pfam" id="PF20154">
    <property type="entry name" value="LNT_N"/>
    <property type="match status" value="1"/>
</dbReference>
<protein>
    <recommendedName>
        <fullName evidence="9">Apolipoprotein N-acyltransferase</fullName>
        <shortName evidence="9">ALP N-acyltransferase</shortName>
        <ecNumber evidence="9">2.3.1.269</ecNumber>
    </recommendedName>
</protein>
<dbReference type="UniPathway" id="UPA00666"/>
<dbReference type="GO" id="GO:0005886">
    <property type="term" value="C:plasma membrane"/>
    <property type="evidence" value="ECO:0007669"/>
    <property type="project" value="UniProtKB-SubCell"/>
</dbReference>
<keyword evidence="5 9" id="KW-0812">Transmembrane</keyword>
<evidence type="ECO:0000256" key="1">
    <source>
        <dbReference type="ARBA" id="ARBA00004651"/>
    </source>
</evidence>
<dbReference type="Pfam" id="PF00795">
    <property type="entry name" value="CN_hydrolase"/>
    <property type="match status" value="1"/>
</dbReference>
<feature type="transmembrane region" description="Helical" evidence="9">
    <location>
        <begin position="56"/>
        <end position="74"/>
    </location>
</feature>